<gene>
    <name evidence="1" type="ORF">ACJMK2_024143</name>
</gene>
<keyword evidence="2" id="KW-1185">Reference proteome</keyword>
<organism evidence="1 2">
    <name type="scientific">Sinanodonta woodiana</name>
    <name type="common">Chinese pond mussel</name>
    <name type="synonym">Anodonta woodiana</name>
    <dbReference type="NCBI Taxonomy" id="1069815"/>
    <lineage>
        <taxon>Eukaryota</taxon>
        <taxon>Metazoa</taxon>
        <taxon>Spiralia</taxon>
        <taxon>Lophotrochozoa</taxon>
        <taxon>Mollusca</taxon>
        <taxon>Bivalvia</taxon>
        <taxon>Autobranchia</taxon>
        <taxon>Heteroconchia</taxon>
        <taxon>Palaeoheterodonta</taxon>
        <taxon>Unionida</taxon>
        <taxon>Unionoidea</taxon>
        <taxon>Unionidae</taxon>
        <taxon>Unioninae</taxon>
        <taxon>Sinanodonta</taxon>
    </lineage>
</organism>
<comment type="caution">
    <text evidence="1">The sequence shown here is derived from an EMBL/GenBank/DDBJ whole genome shotgun (WGS) entry which is preliminary data.</text>
</comment>
<protein>
    <submittedName>
        <fullName evidence="1">Uncharacterized protein</fullName>
    </submittedName>
</protein>
<proteinExistence type="predicted"/>
<dbReference type="EMBL" id="JBJQND010000019">
    <property type="protein sequence ID" value="KAL3832506.1"/>
    <property type="molecule type" value="Genomic_DNA"/>
</dbReference>
<evidence type="ECO:0000313" key="1">
    <source>
        <dbReference type="EMBL" id="KAL3832506.1"/>
    </source>
</evidence>
<reference evidence="1 2" key="1">
    <citation type="submission" date="2024-11" db="EMBL/GenBank/DDBJ databases">
        <title>Chromosome-level genome assembly of the freshwater bivalve Anodonta woodiana.</title>
        <authorList>
            <person name="Chen X."/>
        </authorList>
    </citation>
    <scope>NUCLEOTIDE SEQUENCE [LARGE SCALE GENOMIC DNA]</scope>
    <source>
        <strain evidence="1">MN2024</strain>
        <tissue evidence="1">Gills</tissue>
    </source>
</reference>
<sequence length="92" mass="11110">MPRLITVANGYLETLVFLTVDHQNKELWEKKKKHKKETRRVFDDSWKKHVPEEDLSLINEIETIIAPRKIKPENDFDEKELNEKLRRDRIAN</sequence>
<dbReference type="Proteomes" id="UP001634394">
    <property type="component" value="Unassembled WGS sequence"/>
</dbReference>
<accession>A0ABD3T6G6</accession>
<name>A0ABD3T6G6_SINWO</name>
<evidence type="ECO:0000313" key="2">
    <source>
        <dbReference type="Proteomes" id="UP001634394"/>
    </source>
</evidence>
<dbReference type="AlphaFoldDB" id="A0ABD3T6G6"/>